<dbReference type="GO" id="GO:0015629">
    <property type="term" value="C:actin cytoskeleton"/>
    <property type="evidence" value="ECO:0007669"/>
    <property type="project" value="TreeGrafter"/>
</dbReference>
<sequence>MKVYVVVIEWDEFSMFDHWTQMERTLEFYTSEEFCHSSFNWGHVHGLKVIVDLHAAPGSQNGMEHSASRDGSADWSNSSDHISQSLTVIDFLASRCVCSMQIVLPF</sequence>
<evidence type="ECO:0000313" key="1">
    <source>
        <dbReference type="EMBL" id="AFG60951.1"/>
    </source>
</evidence>
<evidence type="ECO:0008006" key="3">
    <source>
        <dbReference type="Google" id="ProtNLM"/>
    </source>
</evidence>
<dbReference type="Gene3D" id="3.20.20.80">
    <property type="entry name" value="Glycosidases"/>
    <property type="match status" value="1"/>
</dbReference>
<gene>
    <name evidence="2" type="ORF">0_10583_01</name>
</gene>
<protein>
    <recommendedName>
        <fullName evidence="3">Glycoside hydrolase family 5 domain-containing protein</fullName>
    </recommendedName>
</protein>
<dbReference type="GO" id="GO:0005737">
    <property type="term" value="C:cytoplasm"/>
    <property type="evidence" value="ECO:0007669"/>
    <property type="project" value="TreeGrafter"/>
</dbReference>
<dbReference type="SUPFAM" id="SSF51445">
    <property type="entry name" value="(Trans)glycosidases"/>
    <property type="match status" value="1"/>
</dbReference>
<dbReference type="InterPro" id="IPR017853">
    <property type="entry name" value="GH"/>
</dbReference>
<reference evidence="2" key="1">
    <citation type="submission" date="2008-08" db="EMBL/GenBank/DDBJ databases">
        <title>Nucleotide Diversity and Divergence in the Loblolly Pine Gene Space.</title>
        <authorList>
            <person name="Neale D.B."/>
            <person name="Wegrzyn J.L."/>
            <person name="Lee J.M."/>
            <person name="Eckert A.J."/>
            <person name="Liechty J.D."/>
            <person name="Stevens K.A."/>
            <person name="Langley C.H."/>
        </authorList>
    </citation>
    <scope>NUCLEOTIDE SEQUENCE</scope>
    <source>
        <strain evidence="1">1687</strain>
        <strain evidence="2">1690</strain>
        <tissue evidence="2">Megagametophyte</tissue>
    </source>
</reference>
<accession>H9WG09</accession>
<organism evidence="2">
    <name type="scientific">Pinus taeda</name>
    <name type="common">Loblolly pine</name>
    <dbReference type="NCBI Taxonomy" id="3352"/>
    <lineage>
        <taxon>Eukaryota</taxon>
        <taxon>Viridiplantae</taxon>
        <taxon>Streptophyta</taxon>
        <taxon>Embryophyta</taxon>
        <taxon>Tracheophyta</taxon>
        <taxon>Spermatophyta</taxon>
        <taxon>Pinopsida</taxon>
        <taxon>Pinidae</taxon>
        <taxon>Conifers I</taxon>
        <taxon>Pinales</taxon>
        <taxon>Pinaceae</taxon>
        <taxon>Pinus</taxon>
        <taxon>Pinus subgen. Pinus</taxon>
    </lineage>
</organism>
<name>H9WG09_PINTA</name>
<dbReference type="PANTHER" id="PTHR10551">
    <property type="entry name" value="FASCIN"/>
    <property type="match status" value="1"/>
</dbReference>
<evidence type="ECO:0000313" key="2">
    <source>
        <dbReference type="EMBL" id="AFG60952.1"/>
    </source>
</evidence>
<proteinExistence type="predicted"/>
<dbReference type="GO" id="GO:0007163">
    <property type="term" value="P:establishment or maintenance of cell polarity"/>
    <property type="evidence" value="ECO:0007669"/>
    <property type="project" value="TreeGrafter"/>
</dbReference>
<dbReference type="AlphaFoldDB" id="H9WG09"/>
<dbReference type="InterPro" id="IPR010431">
    <property type="entry name" value="Fascin"/>
</dbReference>
<dbReference type="EMBL" id="FJ044318">
    <property type="protein sequence ID" value="AFG60952.1"/>
    <property type="molecule type" value="Genomic_DNA"/>
</dbReference>
<dbReference type="PANTHER" id="PTHR10551:SF9">
    <property type="entry name" value="FASCIN-2"/>
    <property type="match status" value="1"/>
</dbReference>
<dbReference type="GO" id="GO:0051017">
    <property type="term" value="P:actin filament bundle assembly"/>
    <property type="evidence" value="ECO:0007669"/>
    <property type="project" value="TreeGrafter"/>
</dbReference>
<dbReference type="EMBL" id="FJ044308">
    <property type="protein sequence ID" value="AFG60951.1"/>
    <property type="molecule type" value="Genomic_DNA"/>
</dbReference>
<dbReference type="GO" id="GO:0016477">
    <property type="term" value="P:cell migration"/>
    <property type="evidence" value="ECO:0007669"/>
    <property type="project" value="TreeGrafter"/>
</dbReference>
<feature type="non-terminal residue" evidence="2">
    <location>
        <position position="106"/>
    </location>
</feature>
<dbReference type="GO" id="GO:0051015">
    <property type="term" value="F:actin filament binding"/>
    <property type="evidence" value="ECO:0007669"/>
    <property type="project" value="InterPro"/>
</dbReference>